<dbReference type="Proteomes" id="UP000199533">
    <property type="component" value="Unassembled WGS sequence"/>
</dbReference>
<dbReference type="FunFam" id="3.30.2320.80:FF:000001">
    <property type="entry name" value="Hydrogenase maturation factor HypA"/>
    <property type="match status" value="1"/>
</dbReference>
<keyword evidence="7" id="KW-1185">Reference proteome</keyword>
<comment type="function">
    <text evidence="5">Involved in the maturation of [NiFe] hydrogenases. Required for nickel insertion into the metal center of the hydrogenase.</text>
</comment>
<dbReference type="GO" id="GO:0051604">
    <property type="term" value="P:protein maturation"/>
    <property type="evidence" value="ECO:0007669"/>
    <property type="project" value="InterPro"/>
</dbReference>
<evidence type="ECO:0000256" key="4">
    <source>
        <dbReference type="ARBA" id="ARBA00022833"/>
    </source>
</evidence>
<dbReference type="PANTHER" id="PTHR34535">
    <property type="entry name" value="HYDROGENASE MATURATION FACTOR HYPA"/>
    <property type="match status" value="1"/>
</dbReference>
<dbReference type="InterPro" id="IPR020538">
    <property type="entry name" value="Hydgase_Ni_incorp_HypA/HybF_CS"/>
</dbReference>
<keyword evidence="3 5" id="KW-0479">Metal-binding</keyword>
<gene>
    <name evidence="5" type="primary">hypA</name>
    <name evidence="6" type="ORF">SAMN05216302_100768</name>
</gene>
<evidence type="ECO:0000256" key="1">
    <source>
        <dbReference type="ARBA" id="ARBA00010748"/>
    </source>
</evidence>
<reference evidence="7" key="1">
    <citation type="submission" date="2016-10" db="EMBL/GenBank/DDBJ databases">
        <authorList>
            <person name="Varghese N."/>
            <person name="Submissions S."/>
        </authorList>
    </citation>
    <scope>NUCLEOTIDE SEQUENCE [LARGE SCALE GENOMIC DNA]</scope>
    <source>
        <strain evidence="7">Nm69</strain>
    </source>
</reference>
<dbReference type="AlphaFoldDB" id="A0A1I3ZUG3"/>
<dbReference type="NCBIfam" id="TIGR00100">
    <property type="entry name" value="hypA"/>
    <property type="match status" value="1"/>
</dbReference>
<feature type="binding site" evidence="5">
    <location>
        <position position="2"/>
    </location>
    <ligand>
        <name>Ni(2+)</name>
        <dbReference type="ChEBI" id="CHEBI:49786"/>
    </ligand>
</feature>
<evidence type="ECO:0000313" key="6">
    <source>
        <dbReference type="EMBL" id="SFK47643.1"/>
    </source>
</evidence>
<dbReference type="PROSITE" id="PS01249">
    <property type="entry name" value="HYPA"/>
    <property type="match status" value="1"/>
</dbReference>
<feature type="binding site" evidence="5">
    <location>
        <position position="92"/>
    </location>
    <ligand>
        <name>Zn(2+)</name>
        <dbReference type="ChEBI" id="CHEBI:29105"/>
    </ligand>
</feature>
<evidence type="ECO:0000313" key="7">
    <source>
        <dbReference type="Proteomes" id="UP000199533"/>
    </source>
</evidence>
<proteinExistence type="inferred from homology"/>
<comment type="similarity">
    <text evidence="1 5">Belongs to the HypA/HybF family.</text>
</comment>
<dbReference type="RefSeq" id="WP_090698171.1">
    <property type="nucleotide sequence ID" value="NZ_FOSP01000007.1"/>
</dbReference>
<dbReference type="Pfam" id="PF01155">
    <property type="entry name" value="HypA"/>
    <property type="match status" value="1"/>
</dbReference>
<dbReference type="HAMAP" id="MF_00213">
    <property type="entry name" value="HypA_HybF"/>
    <property type="match status" value="1"/>
</dbReference>
<evidence type="ECO:0000256" key="2">
    <source>
        <dbReference type="ARBA" id="ARBA00022596"/>
    </source>
</evidence>
<feature type="binding site" evidence="5">
    <location>
        <position position="89"/>
    </location>
    <ligand>
        <name>Zn(2+)</name>
        <dbReference type="ChEBI" id="CHEBI:29105"/>
    </ligand>
</feature>
<keyword evidence="2 5" id="KW-0533">Nickel</keyword>
<dbReference type="Gene3D" id="3.30.2320.80">
    <property type="match status" value="1"/>
</dbReference>
<dbReference type="GO" id="GO:0016530">
    <property type="term" value="F:metallochaperone activity"/>
    <property type="evidence" value="ECO:0007669"/>
    <property type="project" value="UniProtKB-ARBA"/>
</dbReference>
<dbReference type="GO" id="GO:0016151">
    <property type="term" value="F:nickel cation binding"/>
    <property type="evidence" value="ECO:0007669"/>
    <property type="project" value="UniProtKB-UniRule"/>
</dbReference>
<evidence type="ECO:0000256" key="5">
    <source>
        <dbReference type="HAMAP-Rule" id="MF_00213"/>
    </source>
</evidence>
<dbReference type="PANTHER" id="PTHR34535:SF3">
    <property type="entry name" value="HYDROGENASE MATURATION FACTOR HYPA"/>
    <property type="match status" value="1"/>
</dbReference>
<sequence>MHELSLVGNMLQIIEDAAAEQGFAQVKTIWMEVGQLSCVEKNALRFCFSVVVDGTIVQYAKLEIIDVAGSAWCEHCHCEVAISARYDTCPECGAYTTKVIRGEEIRIKELEVE</sequence>
<organism evidence="6 7">
    <name type="scientific">Nitrosomonas aestuarii</name>
    <dbReference type="NCBI Taxonomy" id="52441"/>
    <lineage>
        <taxon>Bacteria</taxon>
        <taxon>Pseudomonadati</taxon>
        <taxon>Pseudomonadota</taxon>
        <taxon>Betaproteobacteria</taxon>
        <taxon>Nitrosomonadales</taxon>
        <taxon>Nitrosomonadaceae</taxon>
        <taxon>Nitrosomonas</taxon>
    </lineage>
</organism>
<dbReference type="STRING" id="52441.SAMN05216302_100768"/>
<evidence type="ECO:0000256" key="3">
    <source>
        <dbReference type="ARBA" id="ARBA00022723"/>
    </source>
</evidence>
<name>A0A1I3ZUG3_9PROT</name>
<keyword evidence="4 5" id="KW-0862">Zinc</keyword>
<dbReference type="EMBL" id="FOSP01000007">
    <property type="protein sequence ID" value="SFK47643.1"/>
    <property type="molecule type" value="Genomic_DNA"/>
</dbReference>
<protein>
    <recommendedName>
        <fullName evidence="5">Hydrogenase maturation factor HypA</fullName>
    </recommendedName>
</protein>
<feature type="binding site" evidence="5">
    <location>
        <position position="76"/>
    </location>
    <ligand>
        <name>Zn(2+)</name>
        <dbReference type="ChEBI" id="CHEBI:29105"/>
    </ligand>
</feature>
<feature type="binding site" evidence="5">
    <location>
        <position position="73"/>
    </location>
    <ligand>
        <name>Zn(2+)</name>
        <dbReference type="ChEBI" id="CHEBI:29105"/>
    </ligand>
</feature>
<dbReference type="GO" id="GO:0008270">
    <property type="term" value="F:zinc ion binding"/>
    <property type="evidence" value="ECO:0007669"/>
    <property type="project" value="UniProtKB-UniRule"/>
</dbReference>
<dbReference type="InterPro" id="IPR000688">
    <property type="entry name" value="HypA/HybF"/>
</dbReference>
<dbReference type="OrthoDB" id="288014at2"/>
<dbReference type="PIRSF" id="PIRSF004761">
    <property type="entry name" value="Hydrgn_mat_HypA"/>
    <property type="match status" value="1"/>
</dbReference>
<accession>A0A1I3ZUG3</accession>